<accession>C7NPQ7</accession>
<dbReference type="AlphaFoldDB" id="C7NPQ7"/>
<feature type="transmembrane region" description="Helical" evidence="1">
    <location>
        <begin position="53"/>
        <end position="75"/>
    </location>
</feature>
<name>C7NPQ7_HALUD</name>
<dbReference type="STRING" id="519442.Huta_0166"/>
<dbReference type="HOGENOM" id="CLU_177458_0_0_2"/>
<dbReference type="OrthoDB" id="230585at2157"/>
<dbReference type="Proteomes" id="UP000002071">
    <property type="component" value="Chromosome"/>
</dbReference>
<dbReference type="eggNOG" id="arCOG09281">
    <property type="taxonomic scope" value="Archaea"/>
</dbReference>
<dbReference type="GeneID" id="8382428"/>
<dbReference type="EMBL" id="CP001687">
    <property type="protein sequence ID" value="ACV10354.1"/>
    <property type="molecule type" value="Genomic_DNA"/>
</dbReference>
<organism evidence="2 3">
    <name type="scientific">Halorhabdus utahensis (strain DSM 12940 / JCM 11049 / AX-2)</name>
    <dbReference type="NCBI Taxonomy" id="519442"/>
    <lineage>
        <taxon>Archaea</taxon>
        <taxon>Methanobacteriati</taxon>
        <taxon>Methanobacteriota</taxon>
        <taxon>Stenosarchaea group</taxon>
        <taxon>Halobacteria</taxon>
        <taxon>Halobacteriales</taxon>
        <taxon>Haloarculaceae</taxon>
        <taxon>Halorhabdus</taxon>
    </lineage>
</organism>
<feature type="transmembrane region" description="Helical" evidence="1">
    <location>
        <begin position="21"/>
        <end position="41"/>
    </location>
</feature>
<reference evidence="2 3" key="1">
    <citation type="journal article" date="2009" name="Stand. Genomic Sci.">
        <title>Complete genome sequence of Halorhabdus utahensis type strain (AX-2).</title>
        <authorList>
            <person name="Anderson I."/>
            <person name="Tindall B.J."/>
            <person name="Pomrenke H."/>
            <person name="Goker M."/>
            <person name="Lapidus A."/>
            <person name="Nolan M."/>
            <person name="Copeland A."/>
            <person name="Glavina Del Rio T."/>
            <person name="Chen F."/>
            <person name="Tice H."/>
            <person name="Cheng J.F."/>
            <person name="Lucas S."/>
            <person name="Chertkov O."/>
            <person name="Bruce D."/>
            <person name="Brettin T."/>
            <person name="Detter J.C."/>
            <person name="Han C."/>
            <person name="Goodwin L."/>
            <person name="Land M."/>
            <person name="Hauser L."/>
            <person name="Chang Y.J."/>
            <person name="Jeffries C.D."/>
            <person name="Pitluck S."/>
            <person name="Pati A."/>
            <person name="Mavromatis K."/>
            <person name="Ivanova N."/>
            <person name="Ovchinnikova G."/>
            <person name="Chen A."/>
            <person name="Palaniappan K."/>
            <person name="Chain P."/>
            <person name="Rohde M."/>
            <person name="Bristow J."/>
            <person name="Eisen J.A."/>
            <person name="Markowitz V."/>
            <person name="Hugenholtz P."/>
            <person name="Kyrpides N.C."/>
            <person name="Klenk H.P."/>
        </authorList>
    </citation>
    <scope>NUCLEOTIDE SEQUENCE [LARGE SCALE GENOMIC DNA]</scope>
    <source>
        <strain evidence="3">DSM 12940 / JCM 11049 / AX-2</strain>
    </source>
</reference>
<sequence>MSLDSTASDADPITDYIEEGARIAAILIVWGIIAVAVGWLFEDVVAVNRPGVFGLNLGAIFWLTGMLNALLYVCFRTVDHYRH</sequence>
<keyword evidence="1" id="KW-1133">Transmembrane helix</keyword>
<dbReference type="KEGG" id="hut:Huta_0166"/>
<keyword evidence="1" id="KW-0812">Transmembrane</keyword>
<evidence type="ECO:0000313" key="2">
    <source>
        <dbReference type="EMBL" id="ACV10354.1"/>
    </source>
</evidence>
<gene>
    <name evidence="2" type="ordered locus">Huta_0166</name>
</gene>
<dbReference type="RefSeq" id="WP_012795231.1">
    <property type="nucleotide sequence ID" value="NC_013158.1"/>
</dbReference>
<keyword evidence="3" id="KW-1185">Reference proteome</keyword>
<protein>
    <submittedName>
        <fullName evidence="2">Uncharacterized protein</fullName>
    </submittedName>
</protein>
<proteinExistence type="predicted"/>
<evidence type="ECO:0000313" key="3">
    <source>
        <dbReference type="Proteomes" id="UP000002071"/>
    </source>
</evidence>
<evidence type="ECO:0000256" key="1">
    <source>
        <dbReference type="SAM" id="Phobius"/>
    </source>
</evidence>
<keyword evidence="1" id="KW-0472">Membrane</keyword>